<dbReference type="PANTHER" id="PTHR47961">
    <property type="entry name" value="DNA POLYMERASE THETA, PUTATIVE (AFU_ORTHOLOGUE AFUA_1G05260)-RELATED"/>
    <property type="match status" value="1"/>
</dbReference>
<dbReference type="FunFam" id="1.10.3380.10:FF:000002">
    <property type="entry name" value="Activating signal cointegrator 1 complex subunit 3"/>
    <property type="match status" value="1"/>
</dbReference>
<comment type="caution">
    <text evidence="8">The sequence shown here is derived from an EMBL/GenBank/DDBJ whole genome shotgun (WGS) entry which is preliminary data.</text>
</comment>
<dbReference type="Gene3D" id="3.40.50.300">
    <property type="entry name" value="P-loop containing nucleotide triphosphate hydrolases"/>
    <property type="match status" value="2"/>
</dbReference>
<dbReference type="InterPro" id="IPR057842">
    <property type="entry name" value="WH_MER3"/>
</dbReference>
<gene>
    <name evidence="8" type="ORF">QYM36_010807</name>
</gene>
<dbReference type="Gene3D" id="1.10.10.10">
    <property type="entry name" value="Winged helix-like DNA-binding domain superfamily/Winged helix DNA-binding domain"/>
    <property type="match status" value="1"/>
</dbReference>
<dbReference type="Pfam" id="PF02889">
    <property type="entry name" value="Sec63"/>
    <property type="match status" value="2"/>
</dbReference>
<dbReference type="FunFam" id="1.10.10.10:FF:000012">
    <property type="entry name" value="U5 small nuclear ribonucleoprotein helicase"/>
    <property type="match status" value="1"/>
</dbReference>
<feature type="compositionally biased region" description="Polar residues" evidence="5">
    <location>
        <begin position="974"/>
        <end position="985"/>
    </location>
</feature>
<keyword evidence="9" id="KW-1185">Reference proteome</keyword>
<evidence type="ECO:0000313" key="9">
    <source>
        <dbReference type="Proteomes" id="UP001187531"/>
    </source>
</evidence>
<dbReference type="SMART" id="SM00973">
    <property type="entry name" value="Sec63"/>
    <property type="match status" value="2"/>
</dbReference>
<feature type="region of interest" description="Disordered" evidence="5">
    <location>
        <begin position="1111"/>
        <end position="1155"/>
    </location>
</feature>
<dbReference type="FunFam" id="1.10.150.20:FF:000004">
    <property type="entry name" value="U5 small nuclear ribonucleoprotein helicase"/>
    <property type="match status" value="1"/>
</dbReference>
<name>A0AA88LCI1_ARTSF</name>
<dbReference type="FunFam" id="2.60.40.150:FF:000004">
    <property type="entry name" value="RNA helicase, activating signal cointegrator 1"/>
    <property type="match status" value="1"/>
</dbReference>
<dbReference type="AlphaFoldDB" id="A0AA88LCI1"/>
<keyword evidence="2" id="KW-0378">Hydrolase</keyword>
<dbReference type="Pfam" id="PF00270">
    <property type="entry name" value="DEAD"/>
    <property type="match status" value="1"/>
</dbReference>
<dbReference type="PROSITE" id="PS51194">
    <property type="entry name" value="HELICASE_CTER"/>
    <property type="match status" value="1"/>
</dbReference>
<evidence type="ECO:0000256" key="3">
    <source>
        <dbReference type="ARBA" id="ARBA00022806"/>
    </source>
</evidence>
<dbReference type="InterPro" id="IPR001650">
    <property type="entry name" value="Helicase_C-like"/>
</dbReference>
<evidence type="ECO:0000256" key="1">
    <source>
        <dbReference type="ARBA" id="ARBA00022741"/>
    </source>
</evidence>
<reference evidence="8" key="1">
    <citation type="submission" date="2023-07" db="EMBL/GenBank/DDBJ databases">
        <title>Chromosome-level genome assembly of Artemia franciscana.</title>
        <authorList>
            <person name="Jo E."/>
        </authorList>
    </citation>
    <scope>NUCLEOTIDE SEQUENCE</scope>
    <source>
        <tissue evidence="8">Whole body</tissue>
    </source>
</reference>
<dbReference type="Gene3D" id="1.10.3380.10">
    <property type="entry name" value="Sec63 N-terminal domain-like domain"/>
    <property type="match status" value="1"/>
</dbReference>
<dbReference type="Pfam" id="PF00271">
    <property type="entry name" value="Helicase_C"/>
    <property type="match status" value="1"/>
</dbReference>
<dbReference type="PANTHER" id="PTHR47961:SF4">
    <property type="entry name" value="ACTIVATING SIGNAL COINTEGRATOR 1 COMPLEX SUBUNIT 3"/>
    <property type="match status" value="1"/>
</dbReference>
<accession>A0AA88LCI1</accession>
<dbReference type="SUPFAM" id="SSF81296">
    <property type="entry name" value="E set domains"/>
    <property type="match status" value="1"/>
</dbReference>
<keyword evidence="3" id="KW-0347">Helicase</keyword>
<dbReference type="InterPro" id="IPR014001">
    <property type="entry name" value="Helicase_ATP-bd"/>
</dbReference>
<dbReference type="FunFam" id="2.60.40.150:FF:000113">
    <property type="entry name" value="activating signal cointegrator 1 complex subunit 3"/>
    <property type="match status" value="1"/>
</dbReference>
<evidence type="ECO:0000259" key="6">
    <source>
        <dbReference type="PROSITE" id="PS51192"/>
    </source>
</evidence>
<dbReference type="SMART" id="SM00487">
    <property type="entry name" value="DEXDc"/>
    <property type="match status" value="1"/>
</dbReference>
<dbReference type="InterPro" id="IPR050474">
    <property type="entry name" value="Hel308_SKI2-like"/>
</dbReference>
<dbReference type="SUPFAM" id="SSF158702">
    <property type="entry name" value="Sec63 N-terminal domain-like"/>
    <property type="match status" value="2"/>
</dbReference>
<dbReference type="GO" id="GO:0003676">
    <property type="term" value="F:nucleic acid binding"/>
    <property type="evidence" value="ECO:0007669"/>
    <property type="project" value="InterPro"/>
</dbReference>
<dbReference type="SUPFAM" id="SSF52540">
    <property type="entry name" value="P-loop containing nucleoside triphosphate hydrolases"/>
    <property type="match status" value="2"/>
</dbReference>
<evidence type="ECO:0000256" key="2">
    <source>
        <dbReference type="ARBA" id="ARBA00022801"/>
    </source>
</evidence>
<dbReference type="InterPro" id="IPR004179">
    <property type="entry name" value="Sec63-dom"/>
</dbReference>
<dbReference type="GO" id="GO:0032991">
    <property type="term" value="C:protein-containing complex"/>
    <property type="evidence" value="ECO:0007669"/>
    <property type="project" value="UniProtKB-ARBA"/>
</dbReference>
<sequence length="1155" mass="131637">NCPRIARALFEIVLRKGWPLLTARLLKVALMFERQMWDFENPLRQFTTLGHDLLEKIEDKKLTIDRVREMDSKELGILIRDQKNAPTVKRYAHEFPKVELDATIQPITRTVIRVMLIVSPDFRWNDRIHGNTSEAFWIWVEDPETNHMYHHEYFILTKKQVVTQESQTVVFTIPIFEPLPSQYYIKAINDRWLGSECIFPLSFQHLILPERHPPHTNLLDLKPLPVQALDNPIYEMLYPFTHFNPIQTQLFHTLYHTDGNVLLGAPTGSGKTIVAEIAIFRVFNEYPGSKVVYIAPLKALVRERIEDWKVRLEKKLSKKVVELTGDVTPDARAIASADVIVTTPEKWDGVSRSWQTRDFVKKVALIIIDEIHLLGEDRGPVLEFNWFSKYILGLKDPNLKLTCSFGIGMHHAGLTDKDRRTIEELFVNQKIQILIATSTLAWGVNFPAHLVIIKGTEYYDGKTKRYIDMPITDVLQMMGRAGRPQYDNQGVAVVFVHDIKKHFYKKFLYEPFPVESSLLKVLPEHLNAEVVAGTISSKQDCLDYMTWTYMFRRLLQNPTYYGLDDVNPENVNKFLSGIVEKALLVLETSSCIFIGEDNRTIETTVLGRIASYYYLSHLTVQLFNDKLSSNSSLLDLLKILSDVQEYAELPVRHNEDNQNAELAKLCPVEVNQYTFDSPHTKAHLLFQAHFSRLPLPISDYHTDTKSVLDQAIRILQAMLDVAADRGWLVSALRIQQLVQMVIQGRWIHDPSVLILPHLDRLHIPALKRICNTSHIPSLPELIVSVDGKMDKLSKELSDDLGPAKLEEVFDALVSLPLLRLEVTLDGIVPDTSCISNRPVKFSPSSLLDSDWLQVVCNQEYTVNINISRLPTNYKKRSDRRHAFAPKFPKPKEEGWYFVLGSVEEKELWALKRSGPLRWAKSAQQLSFAVPSNPGRFVVVLFMLSDSYLGLDQQYSLHLEAVKVKDNMGPYTRSTYVSPFSPAQRSNRAKKSSEKEVSETCKGWMEEDGHPSWERCYKPAKVNVLESKHAETSEAVQLKARTANIPTISRSEALERVARFLANNITSPEPGPSGRGNSSNVAGQTTPSCRWGSSSDSDVKVVAILRPKQERIPVLIDTHSDEETPVSVPASPVDPNPRKSKTGERLKGLMRQQLNL</sequence>
<proteinExistence type="predicted"/>
<dbReference type="Pfam" id="PF23445">
    <property type="entry name" value="WHD_SNRNP200"/>
    <property type="match status" value="1"/>
</dbReference>
<dbReference type="Gene3D" id="2.60.40.150">
    <property type="entry name" value="C2 domain"/>
    <property type="match status" value="2"/>
</dbReference>
<dbReference type="FunFam" id="3.40.50.300:FF:006065">
    <property type="entry name" value="Predicted protein"/>
    <property type="match status" value="1"/>
</dbReference>
<dbReference type="Gene3D" id="1.10.150.20">
    <property type="entry name" value="5' to 3' exonuclease, C-terminal subdomain"/>
    <property type="match status" value="1"/>
</dbReference>
<protein>
    <recommendedName>
        <fullName evidence="10">Activating signal cointegrator 1 complex subunit 3</fullName>
    </recommendedName>
</protein>
<dbReference type="InterPro" id="IPR011545">
    <property type="entry name" value="DEAD/DEAH_box_helicase_dom"/>
</dbReference>
<dbReference type="GO" id="GO:0005634">
    <property type="term" value="C:nucleus"/>
    <property type="evidence" value="ECO:0007669"/>
    <property type="project" value="TreeGrafter"/>
</dbReference>
<organism evidence="8 9">
    <name type="scientific">Artemia franciscana</name>
    <name type="common">Brine shrimp</name>
    <name type="synonym">Artemia sanfranciscana</name>
    <dbReference type="NCBI Taxonomy" id="6661"/>
    <lineage>
        <taxon>Eukaryota</taxon>
        <taxon>Metazoa</taxon>
        <taxon>Ecdysozoa</taxon>
        <taxon>Arthropoda</taxon>
        <taxon>Crustacea</taxon>
        <taxon>Branchiopoda</taxon>
        <taxon>Anostraca</taxon>
        <taxon>Artemiidae</taxon>
        <taxon>Artemia</taxon>
    </lineage>
</organism>
<feature type="region of interest" description="Disordered" evidence="5">
    <location>
        <begin position="1063"/>
        <end position="1094"/>
    </location>
</feature>
<keyword evidence="4" id="KW-0067">ATP-binding</keyword>
<keyword evidence="1" id="KW-0547">Nucleotide-binding</keyword>
<feature type="domain" description="Helicase ATP-binding" evidence="6">
    <location>
        <begin position="252"/>
        <end position="458"/>
    </location>
</feature>
<dbReference type="GO" id="GO:0004386">
    <property type="term" value="F:helicase activity"/>
    <property type="evidence" value="ECO:0007669"/>
    <property type="project" value="UniProtKB-KW"/>
</dbReference>
<feature type="region of interest" description="Disordered" evidence="5">
    <location>
        <begin position="974"/>
        <end position="993"/>
    </location>
</feature>
<evidence type="ECO:0000259" key="7">
    <source>
        <dbReference type="PROSITE" id="PS51194"/>
    </source>
</evidence>
<dbReference type="GO" id="GO:0005524">
    <property type="term" value="F:ATP binding"/>
    <property type="evidence" value="ECO:0007669"/>
    <property type="project" value="UniProtKB-KW"/>
</dbReference>
<feature type="compositionally biased region" description="Polar residues" evidence="5">
    <location>
        <begin position="1074"/>
        <end position="1094"/>
    </location>
</feature>
<dbReference type="InterPro" id="IPR035892">
    <property type="entry name" value="C2_domain_sf"/>
</dbReference>
<feature type="domain" description="Helicase C-terminal" evidence="7">
    <location>
        <begin position="355"/>
        <end position="543"/>
    </location>
</feature>
<dbReference type="Proteomes" id="UP001187531">
    <property type="component" value="Unassembled WGS sequence"/>
</dbReference>
<dbReference type="InterPro" id="IPR014756">
    <property type="entry name" value="Ig_E-set"/>
</dbReference>
<evidence type="ECO:0008006" key="10">
    <source>
        <dbReference type="Google" id="ProtNLM"/>
    </source>
</evidence>
<evidence type="ECO:0000256" key="5">
    <source>
        <dbReference type="SAM" id="MobiDB-lite"/>
    </source>
</evidence>
<evidence type="ECO:0000256" key="4">
    <source>
        <dbReference type="ARBA" id="ARBA00022840"/>
    </source>
</evidence>
<dbReference type="InterPro" id="IPR036388">
    <property type="entry name" value="WH-like_DNA-bd_sf"/>
</dbReference>
<dbReference type="EMBL" id="JAVRJZ010000012">
    <property type="protein sequence ID" value="KAK2716370.1"/>
    <property type="molecule type" value="Genomic_DNA"/>
</dbReference>
<feature type="non-terminal residue" evidence="8">
    <location>
        <position position="1155"/>
    </location>
</feature>
<dbReference type="CDD" id="cd18795">
    <property type="entry name" value="SF2_C_Ski2"/>
    <property type="match status" value="1"/>
</dbReference>
<dbReference type="SMART" id="SM00490">
    <property type="entry name" value="HELICc"/>
    <property type="match status" value="1"/>
</dbReference>
<evidence type="ECO:0000313" key="8">
    <source>
        <dbReference type="EMBL" id="KAK2716370.1"/>
    </source>
</evidence>
<dbReference type="GO" id="GO:0016787">
    <property type="term" value="F:hydrolase activity"/>
    <property type="evidence" value="ECO:0007669"/>
    <property type="project" value="UniProtKB-KW"/>
</dbReference>
<dbReference type="PROSITE" id="PS51192">
    <property type="entry name" value="HELICASE_ATP_BIND_1"/>
    <property type="match status" value="1"/>
</dbReference>
<dbReference type="InterPro" id="IPR027417">
    <property type="entry name" value="P-loop_NTPase"/>
</dbReference>